<keyword evidence="4" id="KW-0997">Cell inner membrane</keyword>
<evidence type="ECO:0000313" key="11">
    <source>
        <dbReference type="Proteomes" id="UP000190626"/>
    </source>
</evidence>
<dbReference type="Proteomes" id="UP000190626">
    <property type="component" value="Unassembled WGS sequence"/>
</dbReference>
<keyword evidence="3" id="KW-1003">Cell membrane</keyword>
<evidence type="ECO:0000256" key="8">
    <source>
        <dbReference type="SAM" id="Phobius"/>
    </source>
</evidence>
<evidence type="ECO:0000256" key="4">
    <source>
        <dbReference type="ARBA" id="ARBA00022519"/>
    </source>
</evidence>
<dbReference type="Pfam" id="PF12832">
    <property type="entry name" value="MFS_1_like"/>
    <property type="match status" value="1"/>
</dbReference>
<dbReference type="PANTHER" id="PTHR23522:SF10">
    <property type="entry name" value="3-PHENYLPROPIONIC ACID TRANSPORTER-RELATED"/>
    <property type="match status" value="1"/>
</dbReference>
<feature type="transmembrane region" description="Helical" evidence="8">
    <location>
        <begin position="75"/>
        <end position="94"/>
    </location>
</feature>
<dbReference type="RefSeq" id="WP_079413836.1">
    <property type="nucleotide sequence ID" value="NZ_MBTG01000013.1"/>
</dbReference>
<evidence type="ECO:0000313" key="10">
    <source>
        <dbReference type="EMBL" id="OPH57295.1"/>
    </source>
</evidence>
<feature type="transmembrane region" description="Helical" evidence="8">
    <location>
        <begin position="327"/>
        <end position="350"/>
    </location>
</feature>
<dbReference type="GO" id="GO:0015528">
    <property type="term" value="F:lactose:proton symporter activity"/>
    <property type="evidence" value="ECO:0007669"/>
    <property type="project" value="TreeGrafter"/>
</dbReference>
<keyword evidence="7 8" id="KW-0472">Membrane</keyword>
<evidence type="ECO:0000256" key="2">
    <source>
        <dbReference type="ARBA" id="ARBA00022448"/>
    </source>
</evidence>
<feature type="transmembrane region" description="Helical" evidence="8">
    <location>
        <begin position="132"/>
        <end position="151"/>
    </location>
</feature>
<evidence type="ECO:0000256" key="1">
    <source>
        <dbReference type="ARBA" id="ARBA00004429"/>
    </source>
</evidence>
<feature type="transmembrane region" description="Helical" evidence="8">
    <location>
        <begin position="100"/>
        <end position="120"/>
    </location>
</feature>
<feature type="domain" description="Major facilitator superfamily associated" evidence="9">
    <location>
        <begin position="8"/>
        <end position="358"/>
    </location>
</feature>
<protein>
    <submittedName>
        <fullName evidence="10">MFS transporter</fullName>
    </submittedName>
</protein>
<dbReference type="SUPFAM" id="SSF103473">
    <property type="entry name" value="MFS general substrate transporter"/>
    <property type="match status" value="1"/>
</dbReference>
<feature type="transmembrane region" description="Helical" evidence="8">
    <location>
        <begin position="163"/>
        <end position="181"/>
    </location>
</feature>
<dbReference type="Gene3D" id="1.20.1250.20">
    <property type="entry name" value="MFS general substrate transporter like domains"/>
    <property type="match status" value="2"/>
</dbReference>
<organism evidence="10 11">
    <name type="scientific">Paenibacillus ferrarius</name>
    <dbReference type="NCBI Taxonomy" id="1469647"/>
    <lineage>
        <taxon>Bacteria</taxon>
        <taxon>Bacillati</taxon>
        <taxon>Bacillota</taxon>
        <taxon>Bacilli</taxon>
        <taxon>Bacillales</taxon>
        <taxon>Paenibacillaceae</taxon>
        <taxon>Paenibacillus</taxon>
    </lineage>
</organism>
<dbReference type="PANTHER" id="PTHR23522">
    <property type="entry name" value="BLL5896 PROTEIN"/>
    <property type="match status" value="1"/>
</dbReference>
<keyword evidence="6 8" id="KW-1133">Transmembrane helix</keyword>
<gene>
    <name evidence="10" type="ORF">BC351_25655</name>
</gene>
<dbReference type="InterPro" id="IPR024989">
    <property type="entry name" value="MFS_assoc_dom"/>
</dbReference>
<comment type="caution">
    <text evidence="10">The sequence shown here is derived from an EMBL/GenBank/DDBJ whole genome shotgun (WGS) entry which is preliminary data.</text>
</comment>
<keyword evidence="11" id="KW-1185">Reference proteome</keyword>
<evidence type="ECO:0000256" key="3">
    <source>
        <dbReference type="ARBA" id="ARBA00022475"/>
    </source>
</evidence>
<evidence type="ECO:0000256" key="7">
    <source>
        <dbReference type="ARBA" id="ARBA00023136"/>
    </source>
</evidence>
<feature type="transmembrane region" description="Helical" evidence="8">
    <location>
        <begin position="202"/>
        <end position="219"/>
    </location>
</feature>
<comment type="subcellular location">
    <subcellularLocation>
        <location evidence="1">Cell inner membrane</location>
        <topology evidence="1">Multi-pass membrane protein</topology>
    </subcellularLocation>
</comment>
<dbReference type="OrthoDB" id="1650886at2"/>
<feature type="transmembrane region" description="Helical" evidence="8">
    <location>
        <begin position="7"/>
        <end position="30"/>
    </location>
</feature>
<dbReference type="PIRSF" id="PIRSF004925">
    <property type="entry name" value="HcaT"/>
    <property type="match status" value="1"/>
</dbReference>
<dbReference type="GO" id="GO:0030395">
    <property type="term" value="F:lactose binding"/>
    <property type="evidence" value="ECO:0007669"/>
    <property type="project" value="TreeGrafter"/>
</dbReference>
<feature type="transmembrane region" description="Helical" evidence="8">
    <location>
        <begin position="42"/>
        <end position="63"/>
    </location>
</feature>
<evidence type="ECO:0000256" key="6">
    <source>
        <dbReference type="ARBA" id="ARBA00022989"/>
    </source>
</evidence>
<feature type="transmembrane region" description="Helical" evidence="8">
    <location>
        <begin position="239"/>
        <end position="256"/>
    </location>
</feature>
<dbReference type="GO" id="GO:0005886">
    <property type="term" value="C:plasma membrane"/>
    <property type="evidence" value="ECO:0007669"/>
    <property type="project" value="UniProtKB-SubCell"/>
</dbReference>
<evidence type="ECO:0000256" key="5">
    <source>
        <dbReference type="ARBA" id="ARBA00022692"/>
    </source>
</evidence>
<accession>A0A1V4HJZ1</accession>
<feature type="transmembrane region" description="Helical" evidence="8">
    <location>
        <begin position="292"/>
        <end position="315"/>
    </location>
</feature>
<dbReference type="InterPro" id="IPR026032">
    <property type="entry name" value="HcaT-like"/>
</dbReference>
<evidence type="ECO:0000259" key="9">
    <source>
        <dbReference type="Pfam" id="PF12832"/>
    </source>
</evidence>
<keyword evidence="2" id="KW-0813">Transport</keyword>
<name>A0A1V4HJZ1_9BACL</name>
<feature type="transmembrane region" description="Helical" evidence="8">
    <location>
        <begin position="268"/>
        <end position="286"/>
    </location>
</feature>
<reference evidence="11" key="1">
    <citation type="submission" date="2016-07" db="EMBL/GenBank/DDBJ databases">
        <authorList>
            <person name="Florea S."/>
            <person name="Webb J.S."/>
            <person name="Jaromczyk J."/>
            <person name="Schardl C.L."/>
        </authorList>
    </citation>
    <scope>NUCLEOTIDE SEQUENCE [LARGE SCALE GENOMIC DNA]</scope>
    <source>
        <strain evidence="11">CY1</strain>
    </source>
</reference>
<sequence>MKRDRQIVSLSGVNFFYYASSAILLPYLPLYLQNKGYSAADIGLLMMIGPFISIFAQPIWGYVSDRFNSVKNIVFILWVLSLLGSIGLFLTNGFALTLGFILLLYFFLLPSVPLIDNLVVKSTTGRGISYGSVRLWGSIGFSSVALISGLLLERLGGVANIPYFYWVLWIFPFVLLAFIKDEKSSGQRITLSAISIIFKNKSFLWFMLMMLIISIPHRMNDALLGLYLNKLGASDAMVSWAWAIAACSEIPIFALINRYMHRYHELTLLGIASTLYTIRWIFYIFITDPWVLIAMQVTHMLTFAVLWIVAVQYVVRLLPEQFGSTGQSILAMVFMGLAGIIGGSVGGWLSEEWGGASMYVFATLMSAVAASLFLGTQAYMRGKNT</sequence>
<keyword evidence="5 8" id="KW-0812">Transmembrane</keyword>
<dbReference type="AlphaFoldDB" id="A0A1V4HJZ1"/>
<feature type="transmembrane region" description="Helical" evidence="8">
    <location>
        <begin position="356"/>
        <end position="375"/>
    </location>
</feature>
<dbReference type="InterPro" id="IPR036259">
    <property type="entry name" value="MFS_trans_sf"/>
</dbReference>
<dbReference type="STRING" id="1469647.BC351_25655"/>
<dbReference type="EMBL" id="MBTG01000013">
    <property type="protein sequence ID" value="OPH57295.1"/>
    <property type="molecule type" value="Genomic_DNA"/>
</dbReference>
<proteinExistence type="predicted"/>